<reference evidence="1 2" key="1">
    <citation type="submission" date="2021-03" db="EMBL/GenBank/DDBJ databases">
        <title>Geobacter metallireducens gen. nov. sp. nov., a microorganism capable of coupling the complete oxidation of organic compounds to the reduction of iron and other metals.</title>
        <authorList>
            <person name="Li Y."/>
        </authorList>
    </citation>
    <scope>NUCLEOTIDE SEQUENCE [LARGE SCALE GENOMIC DNA]</scope>
    <source>
        <strain evidence="1 2">Jerry-YX</strain>
    </source>
</reference>
<evidence type="ECO:0000313" key="1">
    <source>
        <dbReference type="EMBL" id="QSV44421.1"/>
    </source>
</evidence>
<dbReference type="RefSeq" id="WP_207162082.1">
    <property type="nucleotide sequence ID" value="NZ_CP071382.1"/>
</dbReference>
<accession>A0ABX7PZX1</accession>
<dbReference type="Proteomes" id="UP000663651">
    <property type="component" value="Chromosome"/>
</dbReference>
<gene>
    <name evidence="1" type="ORF">JZM60_09550</name>
</gene>
<keyword evidence="2" id="KW-1185">Reference proteome</keyword>
<evidence type="ECO:0000313" key="2">
    <source>
        <dbReference type="Proteomes" id="UP000663651"/>
    </source>
</evidence>
<protein>
    <submittedName>
        <fullName evidence="1">Uncharacterized protein</fullName>
    </submittedName>
</protein>
<organism evidence="1 2">
    <name type="scientific">Geobacter benzoatilyticus</name>
    <dbReference type="NCBI Taxonomy" id="2815309"/>
    <lineage>
        <taxon>Bacteria</taxon>
        <taxon>Pseudomonadati</taxon>
        <taxon>Thermodesulfobacteriota</taxon>
        <taxon>Desulfuromonadia</taxon>
        <taxon>Geobacterales</taxon>
        <taxon>Geobacteraceae</taxon>
        <taxon>Geobacter</taxon>
    </lineage>
</organism>
<dbReference type="EMBL" id="CP071382">
    <property type="protein sequence ID" value="QSV44421.1"/>
    <property type="molecule type" value="Genomic_DNA"/>
</dbReference>
<name>A0ABX7PZX1_9BACT</name>
<sequence>MTFIPSSITGGFAKSYRKELHSDVWMMPPIYHRVWYWLRLNVQHEVYLFPTREKFGIWVVPGQRITSLQQIAEGVKWTEWGKEKVPNKRTIKAVLDWLEGQKMVTVESNAKGTLISIVNWHSYNDSPLEKVTAKSNAQYTRSAHKEEGVEGIEVKTKPLSSPEASRLSGVLADLILQNNPGNTRLNNGKREATVKRWAVDIDKLVRIDGKLPEEIERVIRWCQSDSFWKSNILSGAKLREKWDQLIVKMQGNGKAVHSITDGEPRKLRVAL</sequence>
<proteinExistence type="predicted"/>